<gene>
    <name evidence="1" type="ORF">QAD02_010109</name>
</gene>
<dbReference type="Proteomes" id="UP001239111">
    <property type="component" value="Chromosome 4"/>
</dbReference>
<comment type="caution">
    <text evidence="1">The sequence shown here is derived from an EMBL/GenBank/DDBJ whole genome shotgun (WGS) entry which is preliminary data.</text>
</comment>
<accession>A0ACC2NC06</accession>
<dbReference type="EMBL" id="CM056744">
    <property type="protein sequence ID" value="KAJ8668446.1"/>
    <property type="molecule type" value="Genomic_DNA"/>
</dbReference>
<keyword evidence="2" id="KW-1185">Reference proteome</keyword>
<reference evidence="1" key="1">
    <citation type="submission" date="2023-04" db="EMBL/GenBank/DDBJ databases">
        <title>A chromosome-level genome assembly of the parasitoid wasp Eretmocerus hayati.</title>
        <authorList>
            <person name="Zhong Y."/>
            <person name="Liu S."/>
            <person name="Liu Y."/>
        </authorList>
    </citation>
    <scope>NUCLEOTIDE SEQUENCE</scope>
    <source>
        <strain evidence="1">ZJU_SS_LIU_2023</strain>
    </source>
</reference>
<evidence type="ECO:0000313" key="1">
    <source>
        <dbReference type="EMBL" id="KAJ8668446.1"/>
    </source>
</evidence>
<organism evidence="1 2">
    <name type="scientific">Eretmocerus hayati</name>
    <dbReference type="NCBI Taxonomy" id="131215"/>
    <lineage>
        <taxon>Eukaryota</taxon>
        <taxon>Metazoa</taxon>
        <taxon>Ecdysozoa</taxon>
        <taxon>Arthropoda</taxon>
        <taxon>Hexapoda</taxon>
        <taxon>Insecta</taxon>
        <taxon>Pterygota</taxon>
        <taxon>Neoptera</taxon>
        <taxon>Endopterygota</taxon>
        <taxon>Hymenoptera</taxon>
        <taxon>Apocrita</taxon>
        <taxon>Proctotrupomorpha</taxon>
        <taxon>Chalcidoidea</taxon>
        <taxon>Aphelinidae</taxon>
        <taxon>Aphelininae</taxon>
        <taxon>Eretmocerus</taxon>
    </lineage>
</organism>
<proteinExistence type="predicted"/>
<evidence type="ECO:0000313" key="2">
    <source>
        <dbReference type="Proteomes" id="UP001239111"/>
    </source>
</evidence>
<name>A0ACC2NC06_9HYME</name>
<protein>
    <submittedName>
        <fullName evidence="1">Uncharacterized protein</fullName>
    </submittedName>
</protein>
<sequence length="396" mass="45581">MNSGQCKSRYLKSILTRGLIIFCIIVNIHLQFVSASLLLPKKWEVTQIKSDELQYAWTIDDLHYEENGPEVCTKSLEFSTMSEDNQKWMLMACVSAIDTNIDNPSSGTKMYDKLQKISVSLFYLSGHPNSIESRGRLTVMNGAYDEIHAYSGDTTFKRRDDGNIPRYSGHGYLYREITTFTGQQNETPINELVIHVSMKIDYDNTRNFSSNECSVTSSATRKHIQSKYKNEYTKYQNGPLISIMTKDNQNTNLNRDVLRSHSPVSEQRFRDFNYDEVKEIINFLYTGGVPQTPEMTKKIFLIAKEFQLDELKELAEEQLCNSIKLNVSDMVEDLIFAEENDANTIKSRIVNYLATQPSNFLNIPVISQLKESQEDLFKEILETKSAYIDEKFVQVL</sequence>